<feature type="binding site" evidence="18">
    <location>
        <begin position="157"/>
        <end position="163"/>
    </location>
    <ligand>
        <name>(6S)-NADPHX</name>
        <dbReference type="ChEBI" id="CHEBI:64076"/>
    </ligand>
</feature>
<organism evidence="22 23">
    <name type="scientific">Marivivens donghaensis</name>
    <dbReference type="NCBI Taxonomy" id="1699413"/>
    <lineage>
        <taxon>Bacteria</taxon>
        <taxon>Pseudomonadati</taxon>
        <taxon>Pseudomonadota</taxon>
        <taxon>Alphaproteobacteria</taxon>
        <taxon>Rhodobacterales</taxon>
        <taxon>Paracoccaceae</taxon>
        <taxon>Marivivens group</taxon>
        <taxon>Marivivens</taxon>
    </lineage>
</organism>
<dbReference type="Gene3D" id="3.40.50.10260">
    <property type="entry name" value="YjeF N-terminal domain"/>
    <property type="match status" value="1"/>
</dbReference>
<dbReference type="PROSITE" id="PS51385">
    <property type="entry name" value="YJEF_N"/>
    <property type="match status" value="1"/>
</dbReference>
<dbReference type="InterPro" id="IPR004443">
    <property type="entry name" value="YjeF_N_dom"/>
</dbReference>
<dbReference type="InterPro" id="IPR000631">
    <property type="entry name" value="CARKD"/>
</dbReference>
<evidence type="ECO:0000256" key="10">
    <source>
        <dbReference type="ARBA" id="ARBA00023027"/>
    </source>
</evidence>
<evidence type="ECO:0000259" key="20">
    <source>
        <dbReference type="PROSITE" id="PS51383"/>
    </source>
</evidence>
<comment type="catalytic activity">
    <reaction evidence="1 18 19">
        <text>(6R)-NADHX = (6S)-NADHX</text>
        <dbReference type="Rhea" id="RHEA:32215"/>
        <dbReference type="ChEBI" id="CHEBI:64074"/>
        <dbReference type="ChEBI" id="CHEBI:64075"/>
        <dbReference type="EC" id="5.1.99.6"/>
    </reaction>
</comment>
<keyword evidence="6 17" id="KW-0547">Nucleotide-binding</keyword>
<dbReference type="EMBL" id="JAATOP010000005">
    <property type="protein sequence ID" value="NIY72643.1"/>
    <property type="molecule type" value="Genomic_DNA"/>
</dbReference>
<comment type="caution">
    <text evidence="22">The sequence shown here is derived from an EMBL/GenBank/DDBJ whole genome shotgun (WGS) entry which is preliminary data.</text>
</comment>
<dbReference type="SUPFAM" id="SSF64153">
    <property type="entry name" value="YjeF N-terminal domain-like"/>
    <property type="match status" value="1"/>
</dbReference>
<comment type="similarity">
    <text evidence="17">Belongs to the NnrD/CARKD family.</text>
</comment>
<dbReference type="Pfam" id="PF03853">
    <property type="entry name" value="YjeF_N"/>
    <property type="match status" value="1"/>
</dbReference>
<feature type="binding site" evidence="18">
    <location>
        <position position="195"/>
    </location>
    <ligand>
        <name>K(+)</name>
        <dbReference type="ChEBI" id="CHEBI:29103"/>
    </ligand>
</feature>
<comment type="cofactor">
    <cofactor evidence="18 19">
        <name>K(+)</name>
        <dbReference type="ChEBI" id="CHEBI:29103"/>
    </cofactor>
    <text evidence="18 19">Binds 1 potassium ion per subunit.</text>
</comment>
<evidence type="ECO:0000256" key="16">
    <source>
        <dbReference type="ARBA" id="ARBA00049209"/>
    </source>
</evidence>
<evidence type="ECO:0000256" key="19">
    <source>
        <dbReference type="PIRNR" id="PIRNR017184"/>
    </source>
</evidence>
<evidence type="ECO:0000313" key="22">
    <source>
        <dbReference type="EMBL" id="NIY72643.1"/>
    </source>
</evidence>
<evidence type="ECO:0000256" key="18">
    <source>
        <dbReference type="HAMAP-Rule" id="MF_01966"/>
    </source>
</evidence>
<keyword evidence="9 18" id="KW-0630">Potassium</keyword>
<dbReference type="PROSITE" id="PS01050">
    <property type="entry name" value="YJEF_C_2"/>
    <property type="match status" value="1"/>
</dbReference>
<name>A0ABX0W167_9RHOB</name>
<dbReference type="Pfam" id="PF01256">
    <property type="entry name" value="Carb_kinase"/>
    <property type="match status" value="1"/>
</dbReference>
<dbReference type="RefSeq" id="WP_167638020.1">
    <property type="nucleotide sequence ID" value="NZ_JAATOP010000005.1"/>
</dbReference>
<comment type="subunit">
    <text evidence="17">Homotetramer.</text>
</comment>
<evidence type="ECO:0000256" key="8">
    <source>
        <dbReference type="ARBA" id="ARBA00022857"/>
    </source>
</evidence>
<dbReference type="SUPFAM" id="SSF53613">
    <property type="entry name" value="Ribokinase-like"/>
    <property type="match status" value="1"/>
</dbReference>
<feature type="binding site" evidence="17">
    <location>
        <begin position="439"/>
        <end position="443"/>
    </location>
    <ligand>
        <name>AMP</name>
        <dbReference type="ChEBI" id="CHEBI:456215"/>
    </ligand>
</feature>
<dbReference type="HAMAP" id="MF_01966">
    <property type="entry name" value="NADHX_epimerase"/>
    <property type="match status" value="1"/>
</dbReference>
<keyword evidence="12 17" id="KW-0456">Lyase</keyword>
<comment type="function">
    <text evidence="18">Catalyzes the epimerization of the S- and R-forms of NAD(P)HX, a damaged form of NAD(P)H that is a result of enzymatic or heat-dependent hydration. This is a prerequisite for the S-specific NAD(P)H-hydrate dehydratase to allow the repair of both epimers of NAD(P)HX.</text>
</comment>
<keyword evidence="13" id="KW-0511">Multifunctional enzyme</keyword>
<dbReference type="PIRSF" id="PIRSF017184">
    <property type="entry name" value="Nnr"/>
    <property type="match status" value="1"/>
</dbReference>
<evidence type="ECO:0000256" key="17">
    <source>
        <dbReference type="HAMAP-Rule" id="MF_01965"/>
    </source>
</evidence>
<proteinExistence type="inferred from homology"/>
<evidence type="ECO:0000256" key="1">
    <source>
        <dbReference type="ARBA" id="ARBA00000013"/>
    </source>
</evidence>
<keyword evidence="5 18" id="KW-0479">Metal-binding</keyword>
<evidence type="ECO:0000256" key="11">
    <source>
        <dbReference type="ARBA" id="ARBA00023235"/>
    </source>
</evidence>
<evidence type="ECO:0000313" key="23">
    <source>
        <dbReference type="Proteomes" id="UP000709466"/>
    </source>
</evidence>
<feature type="domain" description="YjeF C-terminal" evidence="20">
    <location>
        <begin position="252"/>
        <end position="527"/>
    </location>
</feature>
<dbReference type="PROSITE" id="PS51383">
    <property type="entry name" value="YJEF_C_3"/>
    <property type="match status" value="1"/>
</dbReference>
<dbReference type="EC" id="5.1.99.6" evidence="19"/>
<comment type="catalytic activity">
    <reaction evidence="15 17 19">
        <text>(6S)-NADHX + ADP = AMP + phosphate + NADH + H(+)</text>
        <dbReference type="Rhea" id="RHEA:32223"/>
        <dbReference type="ChEBI" id="CHEBI:15378"/>
        <dbReference type="ChEBI" id="CHEBI:43474"/>
        <dbReference type="ChEBI" id="CHEBI:57945"/>
        <dbReference type="ChEBI" id="CHEBI:64074"/>
        <dbReference type="ChEBI" id="CHEBI:456215"/>
        <dbReference type="ChEBI" id="CHEBI:456216"/>
        <dbReference type="EC" id="4.2.1.136"/>
    </reaction>
</comment>
<evidence type="ECO:0000256" key="12">
    <source>
        <dbReference type="ARBA" id="ARBA00023239"/>
    </source>
</evidence>
<protein>
    <recommendedName>
        <fullName evidence="19">Bifunctional NAD(P)H-hydrate repair enzyme</fullName>
    </recommendedName>
    <alternativeName>
        <fullName evidence="19">Nicotinamide nucleotide repair protein</fullName>
    </alternativeName>
    <domain>
        <recommendedName>
            <fullName evidence="19">ADP-dependent (S)-NAD(P)H-hydrate dehydratase</fullName>
            <ecNumber evidence="19">4.2.1.136</ecNumber>
        </recommendedName>
        <alternativeName>
            <fullName evidence="19">ADP-dependent NAD(P)HX dehydratase</fullName>
        </alternativeName>
    </domain>
    <domain>
        <recommendedName>
            <fullName evidence="19">NAD(P)H-hydrate epimerase</fullName>
            <ecNumber evidence="19">5.1.99.6</ecNumber>
        </recommendedName>
    </domain>
</protein>
<comment type="function">
    <text evidence="14 19">Bifunctional enzyme that catalyzes the epimerization of the S- and R-forms of NAD(P)HX and the dehydration of the S-form of NAD(P)HX at the expense of ADP, which is converted to AMP. This allows the repair of both epimers of NAD(P)HX, a damaged form of NAD(P)H that is a result of enzymatic or heat-dependent hydration.</text>
</comment>
<feature type="binding site" evidence="17">
    <location>
        <position position="472"/>
    </location>
    <ligand>
        <name>AMP</name>
        <dbReference type="ChEBI" id="CHEBI:456215"/>
    </ligand>
</feature>
<dbReference type="PANTHER" id="PTHR12592">
    <property type="entry name" value="ATP-DEPENDENT (S)-NAD(P)H-HYDRATE DEHYDRATASE FAMILY MEMBER"/>
    <property type="match status" value="1"/>
</dbReference>
<dbReference type="PANTHER" id="PTHR12592:SF0">
    <property type="entry name" value="ATP-DEPENDENT (S)-NAD(P)H-HYDRATE DEHYDRATASE"/>
    <property type="match status" value="1"/>
</dbReference>
<feature type="domain" description="YjeF N-terminal" evidence="21">
    <location>
        <begin position="10"/>
        <end position="251"/>
    </location>
</feature>
<evidence type="ECO:0000256" key="5">
    <source>
        <dbReference type="ARBA" id="ARBA00022723"/>
    </source>
</evidence>
<dbReference type="NCBIfam" id="TIGR00197">
    <property type="entry name" value="yjeF_nterm"/>
    <property type="match status" value="1"/>
</dbReference>
<sequence>MSFLLTAAQMRANEARAMNSGAVKSIDLMERAGQGVVDAILSRWPEMSGTSGRALILCGPGNNGGDGFVVARLLHDRGWNVDVRLFGEIAKLPPDARTNCDRWLKRGTIISWQTQPKGWGNVQLIDPVDEHQTPPDWSPVPVADPWQYTLIVDALFGIGLSRPLDFKEGFSAHLPECDLRDEPARPKVVAIDIPSGLNSDTGHVPEDADALWADLTVTFNAMKPGHVLADGPFYCGHTVIEDIGLKNGENIARLIEAPSFFLSKTTGHKFGYGHALILSGNKGKCGASRMSARAALRVGAGLVTLGCPEDALAENAAHLDAIMLEVINDATSLTNYLKDDRLNAIGLGPALGTSDREKAIVATVLDANRATVLDADALTLIARNEDLFARLHPRCVLTPHGGEFARLFPDLAEDLKNGASKIEVTQQAAHKANCSILLKGADTVIASPDGQTSVHAAAYDRAAPWLATAGSGDVLSGLITGCLARGADPHQAAETGAWLHTEAALAFGPGLIAEDLPDQIPQVLRSLGA</sequence>
<dbReference type="HAMAP" id="MF_01965">
    <property type="entry name" value="NADHX_dehydratase"/>
    <property type="match status" value="1"/>
</dbReference>
<dbReference type="CDD" id="cd01171">
    <property type="entry name" value="YXKO-related"/>
    <property type="match status" value="1"/>
</dbReference>
<dbReference type="InterPro" id="IPR030677">
    <property type="entry name" value="Nnr"/>
</dbReference>
<keyword evidence="8 17" id="KW-0521">NADP</keyword>
<comment type="cofactor">
    <cofactor evidence="17">
        <name>Mg(2+)</name>
        <dbReference type="ChEBI" id="CHEBI:18420"/>
    </cofactor>
</comment>
<reference evidence="22 23" key="1">
    <citation type="submission" date="2020-03" db="EMBL/GenBank/DDBJ databases">
        <title>Bacterial isolates of synthetic phycosphere.</title>
        <authorList>
            <person name="Fu H."/>
            <person name="Moran M.A."/>
        </authorList>
    </citation>
    <scope>NUCLEOTIDE SEQUENCE [LARGE SCALE GENOMIC DNA]</scope>
    <source>
        <strain evidence="22 23">HF1</strain>
    </source>
</reference>
<comment type="catalytic activity">
    <reaction evidence="16 17 19">
        <text>(6S)-NADPHX + ADP = AMP + phosphate + NADPH + H(+)</text>
        <dbReference type="Rhea" id="RHEA:32235"/>
        <dbReference type="ChEBI" id="CHEBI:15378"/>
        <dbReference type="ChEBI" id="CHEBI:43474"/>
        <dbReference type="ChEBI" id="CHEBI:57783"/>
        <dbReference type="ChEBI" id="CHEBI:64076"/>
        <dbReference type="ChEBI" id="CHEBI:456215"/>
        <dbReference type="ChEBI" id="CHEBI:456216"/>
        <dbReference type="EC" id="4.2.1.136"/>
    </reaction>
</comment>
<comment type="similarity">
    <text evidence="3 19">In the N-terminal section; belongs to the NnrE/AIBP family.</text>
</comment>
<feature type="binding site" evidence="18">
    <location>
        <position position="192"/>
    </location>
    <ligand>
        <name>(6S)-NADPHX</name>
        <dbReference type="ChEBI" id="CHEBI:64076"/>
    </ligand>
</feature>
<comment type="similarity">
    <text evidence="18">Belongs to the NnrE/AIBP family.</text>
</comment>
<dbReference type="NCBIfam" id="TIGR00196">
    <property type="entry name" value="yjeF_cterm"/>
    <property type="match status" value="1"/>
</dbReference>
<evidence type="ECO:0000256" key="9">
    <source>
        <dbReference type="ARBA" id="ARBA00022958"/>
    </source>
</evidence>
<keyword evidence="10 17" id="KW-0520">NAD</keyword>
<dbReference type="InterPro" id="IPR029056">
    <property type="entry name" value="Ribokinase-like"/>
</dbReference>
<feature type="binding site" evidence="18">
    <location>
        <begin position="62"/>
        <end position="66"/>
    </location>
    <ligand>
        <name>(6S)-NADPHX</name>
        <dbReference type="ChEBI" id="CHEBI:64076"/>
    </ligand>
</feature>
<evidence type="ECO:0000256" key="6">
    <source>
        <dbReference type="ARBA" id="ARBA00022741"/>
    </source>
</evidence>
<dbReference type="InterPro" id="IPR036652">
    <property type="entry name" value="YjeF_N_dom_sf"/>
</dbReference>
<keyword evidence="23" id="KW-1185">Reference proteome</keyword>
<dbReference type="Gene3D" id="3.40.1190.20">
    <property type="match status" value="1"/>
</dbReference>
<keyword evidence="11 18" id="KW-0413">Isomerase</keyword>
<comment type="similarity">
    <text evidence="4 19">In the C-terminal section; belongs to the NnrD/CARKD family.</text>
</comment>
<evidence type="ECO:0000256" key="14">
    <source>
        <dbReference type="ARBA" id="ARBA00025153"/>
    </source>
</evidence>
<evidence type="ECO:0000256" key="3">
    <source>
        <dbReference type="ARBA" id="ARBA00006001"/>
    </source>
</evidence>
<accession>A0ABX0W167</accession>
<evidence type="ECO:0000256" key="7">
    <source>
        <dbReference type="ARBA" id="ARBA00022840"/>
    </source>
</evidence>
<dbReference type="Proteomes" id="UP000709466">
    <property type="component" value="Unassembled WGS sequence"/>
</dbReference>
<evidence type="ECO:0000256" key="4">
    <source>
        <dbReference type="ARBA" id="ARBA00009524"/>
    </source>
</evidence>
<evidence type="ECO:0000256" key="15">
    <source>
        <dbReference type="ARBA" id="ARBA00048238"/>
    </source>
</evidence>
<feature type="binding site" evidence="17">
    <location>
        <position position="287"/>
    </location>
    <ligand>
        <name>(6S)-NADPHX</name>
        <dbReference type="ChEBI" id="CHEBI:64076"/>
    </ligand>
</feature>
<comment type="catalytic activity">
    <reaction evidence="2 18 19">
        <text>(6R)-NADPHX = (6S)-NADPHX</text>
        <dbReference type="Rhea" id="RHEA:32227"/>
        <dbReference type="ChEBI" id="CHEBI:64076"/>
        <dbReference type="ChEBI" id="CHEBI:64077"/>
        <dbReference type="EC" id="5.1.99.6"/>
    </reaction>
</comment>
<keyword evidence="7 17" id="KW-0067">ATP-binding</keyword>
<comment type="caution">
    <text evidence="17">Lacks conserved residue(s) required for the propagation of feature annotation.</text>
</comment>
<evidence type="ECO:0000259" key="21">
    <source>
        <dbReference type="PROSITE" id="PS51385"/>
    </source>
</evidence>
<feature type="binding site" evidence="17">
    <location>
        <position position="473"/>
    </location>
    <ligand>
        <name>(6S)-NADPHX</name>
        <dbReference type="ChEBI" id="CHEBI:64076"/>
    </ligand>
</feature>
<evidence type="ECO:0000256" key="13">
    <source>
        <dbReference type="ARBA" id="ARBA00023268"/>
    </source>
</evidence>
<comment type="function">
    <text evidence="17">Catalyzes the dehydration of the S-form of NAD(P)HX at the expense of ADP, which is converted to AMP. Together with NAD(P)HX epimerase, which catalyzes the epimerization of the S- and R-forms, the enzyme allows the repair of both epimers of NAD(P)HX, a damaged form of NAD(P)H that is a result of enzymatic or heat-dependent hydration.</text>
</comment>
<gene>
    <name evidence="17" type="primary">nnrD</name>
    <name evidence="18" type="synonym">nnrE</name>
    <name evidence="22" type="ORF">HCZ30_09365</name>
</gene>
<feature type="binding site" evidence="18">
    <location>
        <position position="63"/>
    </location>
    <ligand>
        <name>K(+)</name>
        <dbReference type="ChEBI" id="CHEBI:29103"/>
    </ligand>
</feature>
<feature type="binding site" evidence="18">
    <location>
        <position position="153"/>
    </location>
    <ligand>
        <name>K(+)</name>
        <dbReference type="ChEBI" id="CHEBI:29103"/>
    </ligand>
</feature>
<dbReference type="EC" id="4.2.1.136" evidence="19"/>
<evidence type="ECO:0000256" key="2">
    <source>
        <dbReference type="ARBA" id="ARBA00000909"/>
    </source>
</evidence>
<feature type="binding site" evidence="17">
    <location>
        <position position="400"/>
    </location>
    <ligand>
        <name>(6S)-NADPHX</name>
        <dbReference type="ChEBI" id="CHEBI:64076"/>
    </ligand>
</feature>
<dbReference type="InterPro" id="IPR017953">
    <property type="entry name" value="Carbohydrate_kinase_pred_CS"/>
</dbReference>